<organism evidence="2 3">
    <name type="scientific">Pseudoclavibacter endophyticus</name>
    <dbReference type="NCBI Taxonomy" id="1778590"/>
    <lineage>
        <taxon>Bacteria</taxon>
        <taxon>Bacillati</taxon>
        <taxon>Actinomycetota</taxon>
        <taxon>Actinomycetes</taxon>
        <taxon>Micrococcales</taxon>
        <taxon>Microbacteriaceae</taxon>
        <taxon>Pseudoclavibacter</taxon>
    </lineage>
</organism>
<feature type="transmembrane region" description="Helical" evidence="1">
    <location>
        <begin position="69"/>
        <end position="87"/>
    </location>
</feature>
<dbReference type="Proteomes" id="UP000431744">
    <property type="component" value="Unassembled WGS sequence"/>
</dbReference>
<keyword evidence="1" id="KW-0472">Membrane</keyword>
<dbReference type="EMBL" id="WBJY01000001">
    <property type="protein sequence ID" value="KAB1649720.1"/>
    <property type="molecule type" value="Genomic_DNA"/>
</dbReference>
<evidence type="ECO:0000256" key="1">
    <source>
        <dbReference type="SAM" id="Phobius"/>
    </source>
</evidence>
<evidence type="ECO:0000313" key="3">
    <source>
        <dbReference type="Proteomes" id="UP000431744"/>
    </source>
</evidence>
<dbReference type="RefSeq" id="WP_158028306.1">
    <property type="nucleotide sequence ID" value="NZ_BMHG01000001.1"/>
</dbReference>
<comment type="caution">
    <text evidence="2">The sequence shown here is derived from an EMBL/GenBank/DDBJ whole genome shotgun (WGS) entry which is preliminary data.</text>
</comment>
<name>A0A6H9WTZ0_9MICO</name>
<dbReference type="OrthoDB" id="9835743at2"/>
<gene>
    <name evidence="2" type="ORF">F8O04_05645</name>
</gene>
<sequence>MGDDPTAQDAAPVEPDADVVADLRARLPEELAHLPVTSAAEYRREAWKAWHTRPVANGMYHPRIGFRGIGAMATGFLTVGGLWMLIAGPSSSASALEVILTLTILGAATVLLGWSKWSSNRKTDQLQERNWVLSDLSARIDQEVAAGRLPLKPPGWDGEVFAPL</sequence>
<evidence type="ECO:0000313" key="2">
    <source>
        <dbReference type="EMBL" id="KAB1649720.1"/>
    </source>
</evidence>
<proteinExistence type="predicted"/>
<accession>A0A6H9WTZ0</accession>
<feature type="transmembrane region" description="Helical" evidence="1">
    <location>
        <begin position="93"/>
        <end position="114"/>
    </location>
</feature>
<keyword evidence="1" id="KW-1133">Transmembrane helix</keyword>
<reference evidence="2 3" key="1">
    <citation type="submission" date="2019-09" db="EMBL/GenBank/DDBJ databases">
        <title>Phylogeny of genus Pseudoclavibacter and closely related genus.</title>
        <authorList>
            <person name="Li Y."/>
        </authorList>
    </citation>
    <scope>NUCLEOTIDE SEQUENCE [LARGE SCALE GENOMIC DNA]</scope>
    <source>
        <strain evidence="2 3">EGI 60007</strain>
    </source>
</reference>
<dbReference type="AlphaFoldDB" id="A0A6H9WTZ0"/>
<keyword evidence="1" id="KW-0812">Transmembrane</keyword>
<keyword evidence="3" id="KW-1185">Reference proteome</keyword>
<protein>
    <submittedName>
        <fullName evidence="2">Uncharacterized protein</fullName>
    </submittedName>
</protein>